<dbReference type="SUPFAM" id="SSF56112">
    <property type="entry name" value="Protein kinase-like (PK-like)"/>
    <property type="match status" value="1"/>
</dbReference>
<evidence type="ECO:0000313" key="3">
    <source>
        <dbReference type="Proteomes" id="UP000785679"/>
    </source>
</evidence>
<dbReference type="GO" id="GO:0004674">
    <property type="term" value="F:protein serine/threonine kinase activity"/>
    <property type="evidence" value="ECO:0007669"/>
    <property type="project" value="TreeGrafter"/>
</dbReference>
<feature type="domain" description="Protein kinase" evidence="1">
    <location>
        <begin position="13"/>
        <end position="261"/>
    </location>
</feature>
<reference evidence="2" key="1">
    <citation type="submission" date="2019-06" db="EMBL/GenBank/DDBJ databases">
        <authorList>
            <person name="Zheng W."/>
        </authorList>
    </citation>
    <scope>NUCLEOTIDE SEQUENCE</scope>
    <source>
        <strain evidence="2">QDHG01</strain>
    </source>
</reference>
<proteinExistence type="predicted"/>
<dbReference type="InterPro" id="IPR000719">
    <property type="entry name" value="Prot_kinase_dom"/>
</dbReference>
<dbReference type="InterPro" id="IPR011009">
    <property type="entry name" value="Kinase-like_dom_sf"/>
</dbReference>
<name>A0A8J8T3V0_HALGN</name>
<accession>A0A8J8T3V0</accession>
<sequence length="261" mass="29657">MESLEQQLTIKQYRAIKKIGQGALVTVYLAFDQTNHRLCTIKLQKIDHNEVKKCKSNQAFINEISALKRAKHPFIIELLDSFYWEYQTQVFLWVIVLEHADGGDLYDSFIKISAPATEKQAITWLAEVSLALAHLNNLNLFQLDLNPQSIVIIGEKMGGLAKIGEMGFIPTDSFDNDGKVVSASRYYAPEQLNEVAHTKKNCWSLGIVFYELLTGGQQPFEIYFNSNIYLTRLPRLELRQSSLVANETKELLKITASKIAQ</sequence>
<dbReference type="Proteomes" id="UP000785679">
    <property type="component" value="Unassembled WGS sequence"/>
</dbReference>
<dbReference type="InterPro" id="IPR053235">
    <property type="entry name" value="Ser_Thr_kinase"/>
</dbReference>
<keyword evidence="3" id="KW-1185">Reference proteome</keyword>
<protein>
    <recommendedName>
        <fullName evidence="1">Protein kinase domain-containing protein</fullName>
    </recommendedName>
</protein>
<dbReference type="EMBL" id="RRYP01007481">
    <property type="protein sequence ID" value="TNV80463.1"/>
    <property type="molecule type" value="Genomic_DNA"/>
</dbReference>
<dbReference type="OrthoDB" id="546826at2759"/>
<organism evidence="2 3">
    <name type="scientific">Halteria grandinella</name>
    <dbReference type="NCBI Taxonomy" id="5974"/>
    <lineage>
        <taxon>Eukaryota</taxon>
        <taxon>Sar</taxon>
        <taxon>Alveolata</taxon>
        <taxon>Ciliophora</taxon>
        <taxon>Intramacronucleata</taxon>
        <taxon>Spirotrichea</taxon>
        <taxon>Stichotrichia</taxon>
        <taxon>Sporadotrichida</taxon>
        <taxon>Halteriidae</taxon>
        <taxon>Halteria</taxon>
    </lineage>
</organism>
<dbReference type="PANTHER" id="PTHR24361">
    <property type="entry name" value="MITOGEN-ACTIVATED KINASE KINASE KINASE"/>
    <property type="match status" value="1"/>
</dbReference>
<dbReference type="Pfam" id="PF00069">
    <property type="entry name" value="Pkinase"/>
    <property type="match status" value="1"/>
</dbReference>
<evidence type="ECO:0000259" key="1">
    <source>
        <dbReference type="PROSITE" id="PS50011"/>
    </source>
</evidence>
<evidence type="ECO:0000313" key="2">
    <source>
        <dbReference type="EMBL" id="TNV80463.1"/>
    </source>
</evidence>
<dbReference type="AlphaFoldDB" id="A0A8J8T3V0"/>
<dbReference type="GO" id="GO:0005737">
    <property type="term" value="C:cytoplasm"/>
    <property type="evidence" value="ECO:0007669"/>
    <property type="project" value="TreeGrafter"/>
</dbReference>
<comment type="caution">
    <text evidence="2">The sequence shown here is derived from an EMBL/GenBank/DDBJ whole genome shotgun (WGS) entry which is preliminary data.</text>
</comment>
<gene>
    <name evidence="2" type="ORF">FGO68_gene16595</name>
</gene>
<dbReference type="GO" id="GO:0005524">
    <property type="term" value="F:ATP binding"/>
    <property type="evidence" value="ECO:0007669"/>
    <property type="project" value="InterPro"/>
</dbReference>
<dbReference type="PROSITE" id="PS50011">
    <property type="entry name" value="PROTEIN_KINASE_DOM"/>
    <property type="match status" value="1"/>
</dbReference>
<dbReference type="Gene3D" id="1.10.510.10">
    <property type="entry name" value="Transferase(Phosphotransferase) domain 1"/>
    <property type="match status" value="1"/>
</dbReference>
<dbReference type="PANTHER" id="PTHR24361:SF613">
    <property type="entry name" value="NUCLEAR RECEPTOR-BINDING PROTEIN-RELATED"/>
    <property type="match status" value="1"/>
</dbReference>